<accession>A0A839PZA5</accession>
<organism evidence="1 2">
    <name type="scientific">Terracoccus luteus</name>
    <dbReference type="NCBI Taxonomy" id="53356"/>
    <lineage>
        <taxon>Bacteria</taxon>
        <taxon>Bacillati</taxon>
        <taxon>Actinomycetota</taxon>
        <taxon>Actinomycetes</taxon>
        <taxon>Micrococcales</taxon>
        <taxon>Intrasporangiaceae</taxon>
        <taxon>Terracoccus</taxon>
    </lineage>
</organism>
<sequence>MTYSQPRGYRLSTDTSLTSVSRALERFGWPLWQVEIRRAVAAVCVELLADDDRDTVFRKLSHGQVGDDDLVVSAANRRGLLHRAAEFLDVGHGIMHRPSALPLPPRLDLRCRAQFMDDRDDPERRYTYVLFGTEHERLEEVFLQLRGIEAYPLASGDDPVDDDDAAGAGAELAERAAVWDRVLAPYARFSPLSISAPEPQVTFDVAESLHWPDREDEFAAQGKTTVTQVVAEVARRLGDTGSSTEADADVRARLLAPIG</sequence>
<dbReference type="EMBL" id="JACHVT010000005">
    <property type="protein sequence ID" value="MBB2987355.1"/>
    <property type="molecule type" value="Genomic_DNA"/>
</dbReference>
<proteinExistence type="predicted"/>
<reference evidence="1 2" key="1">
    <citation type="submission" date="2020-08" db="EMBL/GenBank/DDBJ databases">
        <title>Genomic Encyclopedia of Type Strains, Phase IV (KMG-V): Genome sequencing to study the core and pangenomes of soil and plant-associated prokaryotes.</title>
        <authorList>
            <person name="Whitman W."/>
        </authorList>
    </citation>
    <scope>NUCLEOTIDE SEQUENCE [LARGE SCALE GENOMIC DNA]</scope>
    <source>
        <strain evidence="1 2">B3ACCR2</strain>
    </source>
</reference>
<protein>
    <submittedName>
        <fullName evidence="1">Uncharacterized protein</fullName>
    </submittedName>
</protein>
<name>A0A839PZA5_9MICO</name>
<dbReference type="AlphaFoldDB" id="A0A839PZA5"/>
<gene>
    <name evidence="1" type="ORF">FHW14_002538</name>
</gene>
<dbReference type="Proteomes" id="UP000590811">
    <property type="component" value="Unassembled WGS sequence"/>
</dbReference>
<evidence type="ECO:0000313" key="2">
    <source>
        <dbReference type="Proteomes" id="UP000590811"/>
    </source>
</evidence>
<dbReference type="RefSeq" id="WP_184510535.1">
    <property type="nucleotide sequence ID" value="NZ_JACHVT010000005.1"/>
</dbReference>
<evidence type="ECO:0000313" key="1">
    <source>
        <dbReference type="EMBL" id="MBB2987355.1"/>
    </source>
</evidence>
<comment type="caution">
    <text evidence="1">The sequence shown here is derived from an EMBL/GenBank/DDBJ whole genome shotgun (WGS) entry which is preliminary data.</text>
</comment>